<feature type="signal peptide" evidence="1">
    <location>
        <begin position="1"/>
        <end position="23"/>
    </location>
</feature>
<keyword evidence="3" id="KW-1185">Reference proteome</keyword>
<dbReference type="OrthoDB" id="2555890at2759"/>
<accession>A0A5C3E8E8</accession>
<dbReference type="Proteomes" id="UP000324022">
    <property type="component" value="Unassembled WGS sequence"/>
</dbReference>
<dbReference type="EMBL" id="OOIN01000016">
    <property type="protein sequence ID" value="SPO26964.1"/>
    <property type="molecule type" value="Genomic_DNA"/>
</dbReference>
<keyword evidence="1" id="KW-0732">Signal</keyword>
<protein>
    <submittedName>
        <fullName evidence="2">Related to conserved hypothetical Ustilaginaceae-specific protein</fullName>
    </submittedName>
</protein>
<name>A0A5C3E8E8_9BASI</name>
<proteinExistence type="predicted"/>
<feature type="chain" id="PRO_5022695480" evidence="1">
    <location>
        <begin position="24"/>
        <end position="183"/>
    </location>
</feature>
<dbReference type="AlphaFoldDB" id="A0A5C3E8E8"/>
<evidence type="ECO:0000313" key="2">
    <source>
        <dbReference type="EMBL" id="SPO26964.1"/>
    </source>
</evidence>
<evidence type="ECO:0000313" key="3">
    <source>
        <dbReference type="Proteomes" id="UP000324022"/>
    </source>
</evidence>
<sequence>MAPTYQLIFCSILIVTVATFVSAVRQLQGTDLEMYNRALDRYQQASLQSVGLYHRHIWEPAALERWKKGPMKNKWLIDAQYRGAIHIGESRNRLGRKVTYFSSIIVPNNDALTSEMELYRNIPVEGGDTPKEAAVFWKHVDEAFTPLKVDFLVHHRANYPLERLKDVLHKSFTRVVPYSGELP</sequence>
<evidence type="ECO:0000256" key="1">
    <source>
        <dbReference type="SAM" id="SignalP"/>
    </source>
</evidence>
<organism evidence="2 3">
    <name type="scientific">Ustilago trichophora</name>
    <dbReference type="NCBI Taxonomy" id="86804"/>
    <lineage>
        <taxon>Eukaryota</taxon>
        <taxon>Fungi</taxon>
        <taxon>Dikarya</taxon>
        <taxon>Basidiomycota</taxon>
        <taxon>Ustilaginomycotina</taxon>
        <taxon>Ustilaginomycetes</taxon>
        <taxon>Ustilaginales</taxon>
        <taxon>Ustilaginaceae</taxon>
        <taxon>Ustilago</taxon>
    </lineage>
</organism>
<gene>
    <name evidence="2" type="ORF">UTRI_10431_B</name>
</gene>
<reference evidence="2 3" key="1">
    <citation type="submission" date="2018-03" db="EMBL/GenBank/DDBJ databases">
        <authorList>
            <person name="Guldener U."/>
        </authorList>
    </citation>
    <scope>NUCLEOTIDE SEQUENCE [LARGE SCALE GENOMIC DNA]</scope>
    <source>
        <strain evidence="2 3">NBRC100155</strain>
    </source>
</reference>